<evidence type="ECO:0008006" key="3">
    <source>
        <dbReference type="Google" id="ProtNLM"/>
    </source>
</evidence>
<evidence type="ECO:0000313" key="2">
    <source>
        <dbReference type="Proteomes" id="UP001500571"/>
    </source>
</evidence>
<organism evidence="1 2">
    <name type="scientific">Nocardioides panacihumi</name>
    <dbReference type="NCBI Taxonomy" id="400774"/>
    <lineage>
        <taxon>Bacteria</taxon>
        <taxon>Bacillati</taxon>
        <taxon>Actinomycetota</taxon>
        <taxon>Actinomycetes</taxon>
        <taxon>Propionibacteriales</taxon>
        <taxon>Nocardioidaceae</taxon>
        <taxon>Nocardioides</taxon>
    </lineage>
</organism>
<evidence type="ECO:0000313" key="1">
    <source>
        <dbReference type="EMBL" id="GAA1955278.1"/>
    </source>
</evidence>
<dbReference type="EMBL" id="BAAAPB010000001">
    <property type="protein sequence ID" value="GAA1955278.1"/>
    <property type="molecule type" value="Genomic_DNA"/>
</dbReference>
<accession>A0ABP5C364</accession>
<comment type="caution">
    <text evidence="1">The sequence shown here is derived from an EMBL/GenBank/DDBJ whole genome shotgun (WGS) entry which is preliminary data.</text>
</comment>
<gene>
    <name evidence="1" type="ORF">GCM10009798_13140</name>
</gene>
<dbReference type="Gene3D" id="3.40.50.720">
    <property type="entry name" value="NAD(P)-binding Rossmann-like Domain"/>
    <property type="match status" value="1"/>
</dbReference>
<dbReference type="InterPro" id="IPR002347">
    <property type="entry name" value="SDR_fam"/>
</dbReference>
<proteinExistence type="predicted"/>
<protein>
    <recommendedName>
        <fullName evidence="3">SDR family oxidoreductase</fullName>
    </recommendedName>
</protein>
<keyword evidence="2" id="KW-1185">Reference proteome</keyword>
<name>A0ABP5C364_9ACTN</name>
<reference evidence="2" key="1">
    <citation type="journal article" date="2019" name="Int. J. Syst. Evol. Microbiol.">
        <title>The Global Catalogue of Microorganisms (GCM) 10K type strain sequencing project: providing services to taxonomists for standard genome sequencing and annotation.</title>
        <authorList>
            <consortium name="The Broad Institute Genomics Platform"/>
            <consortium name="The Broad Institute Genome Sequencing Center for Infectious Disease"/>
            <person name="Wu L."/>
            <person name="Ma J."/>
        </authorList>
    </citation>
    <scope>NUCLEOTIDE SEQUENCE [LARGE SCALE GENOMIC DNA]</scope>
    <source>
        <strain evidence="2">JCM 15309</strain>
    </source>
</reference>
<dbReference type="InterPro" id="IPR036291">
    <property type="entry name" value="NAD(P)-bd_dom_sf"/>
</dbReference>
<dbReference type="Proteomes" id="UP001500571">
    <property type="component" value="Unassembled WGS sequence"/>
</dbReference>
<dbReference type="Pfam" id="PF13561">
    <property type="entry name" value="adh_short_C2"/>
    <property type="match status" value="1"/>
</dbReference>
<sequence length="87" mass="9497">MAKGAVTVQTRQDAATYGKDNIRVNSVHASTVLTPLVEGHCPRLRRRAAAYEEFMTSHQSLRRLGRPIDVAYGVLYLAADEARGSPG</sequence>
<dbReference type="SUPFAM" id="SSF51735">
    <property type="entry name" value="NAD(P)-binding Rossmann-fold domains"/>
    <property type="match status" value="1"/>
</dbReference>
<dbReference type="PRINTS" id="PR00081">
    <property type="entry name" value="GDHRDH"/>
</dbReference>